<dbReference type="AlphaFoldDB" id="A0A1V2W1E1"/>
<feature type="transmembrane region" description="Helical" evidence="1">
    <location>
        <begin position="97"/>
        <end position="116"/>
    </location>
</feature>
<evidence type="ECO:0000256" key="1">
    <source>
        <dbReference type="SAM" id="Phobius"/>
    </source>
</evidence>
<proteinExistence type="predicted"/>
<evidence type="ECO:0000313" key="2">
    <source>
        <dbReference type="EMBL" id="ONU81555.1"/>
    </source>
</evidence>
<evidence type="ECO:0000313" key="3">
    <source>
        <dbReference type="Proteomes" id="UP000188543"/>
    </source>
</evidence>
<accession>A0A1V2W1E1</accession>
<feature type="transmembrane region" description="Helical" evidence="1">
    <location>
        <begin position="44"/>
        <end position="64"/>
    </location>
</feature>
<dbReference type="Proteomes" id="UP000188543">
    <property type="component" value="Unassembled WGS sequence"/>
</dbReference>
<keyword evidence="1" id="KW-0812">Transmembrane</keyword>
<evidence type="ECO:0008006" key="4">
    <source>
        <dbReference type="Google" id="ProtNLM"/>
    </source>
</evidence>
<dbReference type="RefSeq" id="WP_069353084.1">
    <property type="nucleotide sequence ID" value="NZ_CADETK010000018.1"/>
</dbReference>
<keyword evidence="1" id="KW-1133">Transmembrane helix</keyword>
<feature type="transmembrane region" description="Helical" evidence="1">
    <location>
        <begin position="71"/>
        <end position="91"/>
    </location>
</feature>
<comment type="caution">
    <text evidence="2">The sequence shown here is derived from an EMBL/GenBank/DDBJ whole genome shotgun (WGS) entry which is preliminary data.</text>
</comment>
<sequence length="124" mass="14204">MNSIITRSFGGLTRPYYIRNFLFSLIFPTVFIFISSFGKESLPGGLLALVLIFMAVSCLLYPYSRFVYESVVSYIVGRNMFFVNAALMLVVKFMTMFLCWYLAIFIAPLGLAYLFFRHRPTGAN</sequence>
<reference evidence="2 3" key="1">
    <citation type="submission" date="2016-08" db="EMBL/GenBank/DDBJ databases">
        <authorList>
            <person name="Seilhamer J.J."/>
        </authorList>
    </citation>
    <scope>NUCLEOTIDE SEQUENCE [LARGE SCALE GENOMIC DNA]</scope>
    <source>
        <strain evidence="2 3">VC14762</strain>
    </source>
</reference>
<protein>
    <recommendedName>
        <fullName evidence="4">Microcin immunity protein</fullName>
    </recommendedName>
</protein>
<dbReference type="EMBL" id="MUTJ01000073">
    <property type="protein sequence ID" value="ONU81555.1"/>
    <property type="molecule type" value="Genomic_DNA"/>
</dbReference>
<keyword evidence="1" id="KW-0472">Membrane</keyword>
<organism evidence="2 3">
    <name type="scientific">Burkholderia cenocepacia</name>
    <dbReference type="NCBI Taxonomy" id="95486"/>
    <lineage>
        <taxon>Bacteria</taxon>
        <taxon>Pseudomonadati</taxon>
        <taxon>Pseudomonadota</taxon>
        <taxon>Betaproteobacteria</taxon>
        <taxon>Burkholderiales</taxon>
        <taxon>Burkholderiaceae</taxon>
        <taxon>Burkholderia</taxon>
        <taxon>Burkholderia cepacia complex</taxon>
    </lineage>
</organism>
<gene>
    <name evidence="2" type="ORF">A8E72_22985</name>
</gene>
<dbReference type="OrthoDB" id="8779206at2"/>
<name>A0A1V2W1E1_9BURK</name>
<feature type="transmembrane region" description="Helical" evidence="1">
    <location>
        <begin position="21"/>
        <end position="38"/>
    </location>
</feature>